<dbReference type="HOGENOM" id="CLU_668693_0_0_9"/>
<dbReference type="OrthoDB" id="5808629at2"/>
<sequence length="423" mass="46725">MGLGPSIKMTTLHHFRCPVTHILSEDSDIEFTGIIVDGVSENCDDKIYTAKRVGDIARSVRADGALVAIDGWGNHHIDFVNIIEQLGIRQIPSVGLSYIGLQGRLVCTNSFVDCIIDFNKNESGYESCVVGQNNLTDYDAFKALGLLKNKLRKAGKLAPKKSHDSHTISNNTKEKRLSKLVRKVFTINEVSFSDKTYISNGKLFIEKNIAEKYLAEEPRIKNISVDIIPPGDYDRFVNSNLDFSPIACKINGELGEGTTHLITGVTLMLNGVEDKSGFQPSNIGSSEGILKNRFTPDMAGTAASNDYILHVDILFNEGEGRTSEGIYAAHRIADRIAGDIRRCLANLENMAYKREEFYDIMRPDKPKIILVKIVSGLGNMYDTAMFPYEPGGVIGARNMMGSKNLPYIISPNQCRDGVIHSLL</sequence>
<evidence type="ECO:0000313" key="1">
    <source>
        <dbReference type="EMBL" id="EHI54678.1"/>
    </source>
</evidence>
<accession>G5GKP4</accession>
<dbReference type="PATRIC" id="fig|679200.3.peg.2246"/>
<evidence type="ECO:0008006" key="3">
    <source>
        <dbReference type="Google" id="ProtNLM"/>
    </source>
</evidence>
<dbReference type="RefSeq" id="WP_005542105.1">
    <property type="nucleotide sequence ID" value="NZ_JH378841.1"/>
</dbReference>
<dbReference type="Pfam" id="PF09338">
    <property type="entry name" value="Gly_reductase"/>
    <property type="match status" value="2"/>
</dbReference>
<protein>
    <recommendedName>
        <fullName evidence="3">D-proline reductase proprotein prdA</fullName>
    </recommendedName>
</protein>
<dbReference type="GO" id="GO:0050485">
    <property type="term" value="F:oxidoreductase activity, acting on X-H and Y-H to form an X-Y bond, with a disulfide as acceptor"/>
    <property type="evidence" value="ECO:0007669"/>
    <property type="project" value="InterPro"/>
</dbReference>
<dbReference type="STRING" id="679200.HMPREF9333_02137"/>
<dbReference type="eggNOG" id="COG0252">
    <property type="taxonomic scope" value="Bacteria"/>
</dbReference>
<evidence type="ECO:0000313" key="2">
    <source>
        <dbReference type="Proteomes" id="UP000003011"/>
    </source>
</evidence>
<dbReference type="Proteomes" id="UP000003011">
    <property type="component" value="Unassembled WGS sequence"/>
</dbReference>
<organism evidence="1 2">
    <name type="scientific">Johnsonella ignava ATCC 51276</name>
    <dbReference type="NCBI Taxonomy" id="679200"/>
    <lineage>
        <taxon>Bacteria</taxon>
        <taxon>Bacillati</taxon>
        <taxon>Bacillota</taxon>
        <taxon>Clostridia</taxon>
        <taxon>Lachnospirales</taxon>
        <taxon>Lachnospiraceae</taxon>
        <taxon>Johnsonella</taxon>
    </lineage>
</organism>
<dbReference type="AlphaFoldDB" id="G5GKP4"/>
<name>G5GKP4_9FIRM</name>
<keyword evidence="2" id="KW-1185">Reference proteome</keyword>
<proteinExistence type="predicted"/>
<reference evidence="1 2" key="1">
    <citation type="submission" date="2011-08" db="EMBL/GenBank/DDBJ databases">
        <title>The Genome Sequence of Johnsonella ignava ATCC 51276.</title>
        <authorList>
            <consortium name="The Broad Institute Genome Sequencing Platform"/>
            <person name="Earl A."/>
            <person name="Ward D."/>
            <person name="Feldgarden M."/>
            <person name="Gevers D."/>
            <person name="Izard J."/>
            <person name="Blanton J.M."/>
            <person name="Baranova O.V."/>
            <person name="Dewhirst F.E."/>
            <person name="Young S.K."/>
            <person name="Zeng Q."/>
            <person name="Gargeya S."/>
            <person name="Fitzgerald M."/>
            <person name="Haas B."/>
            <person name="Abouelleil A."/>
            <person name="Alvarado L."/>
            <person name="Arachchi H.M."/>
            <person name="Berlin A."/>
            <person name="Brown A."/>
            <person name="Chapman S.B."/>
            <person name="Chen Z."/>
            <person name="Dunbar C."/>
            <person name="Freedman E."/>
            <person name="Gearin G."/>
            <person name="Gellesch M."/>
            <person name="Goldberg J."/>
            <person name="Griggs A."/>
            <person name="Gujja S."/>
            <person name="Heiman D."/>
            <person name="Howarth C."/>
            <person name="Larson L."/>
            <person name="Lui A."/>
            <person name="MacDonald P.J.P."/>
            <person name="Montmayeur A."/>
            <person name="Murphy C."/>
            <person name="Neiman D."/>
            <person name="Pearson M."/>
            <person name="Priest M."/>
            <person name="Roberts A."/>
            <person name="Saif S."/>
            <person name="Shea T."/>
            <person name="Shenoy N."/>
            <person name="Sisk P."/>
            <person name="Stolte C."/>
            <person name="Sykes S."/>
            <person name="Wortman J."/>
            <person name="Nusbaum C."/>
            <person name="Birren B."/>
        </authorList>
    </citation>
    <scope>NUCLEOTIDE SEQUENCE [LARGE SCALE GENOMIC DNA]</scope>
    <source>
        <strain evidence="1 2">ATCC 51276</strain>
    </source>
</reference>
<comment type="caution">
    <text evidence="1">The sequence shown here is derived from an EMBL/GenBank/DDBJ whole genome shotgun (WGS) entry which is preliminary data.</text>
</comment>
<dbReference type="eggNOG" id="COG5275">
    <property type="taxonomic scope" value="Bacteria"/>
</dbReference>
<dbReference type="InterPro" id="IPR015417">
    <property type="entry name" value="Gly_reductase_pB_sua/b"/>
</dbReference>
<dbReference type="EMBL" id="ACZL01000045">
    <property type="protein sequence ID" value="EHI54678.1"/>
    <property type="molecule type" value="Genomic_DNA"/>
</dbReference>
<gene>
    <name evidence="1" type="ORF">HMPREF9333_02137</name>
</gene>